<gene>
    <name evidence="2" type="ORF">FCL42_05680</name>
</gene>
<dbReference type="AlphaFoldDB" id="A0A4U1BR24"/>
<name>A0A4U1BR24_9GAMM</name>
<accession>A0A4U1BR24</accession>
<reference evidence="2 3" key="1">
    <citation type="submission" date="2019-04" db="EMBL/GenBank/DDBJ databases">
        <authorList>
            <person name="Hwang J.C."/>
        </authorList>
    </citation>
    <scope>NUCLEOTIDE SEQUENCE [LARGE SCALE GENOMIC DNA]</scope>
    <source>
        <strain evidence="2 3">IMCC35002</strain>
    </source>
</reference>
<evidence type="ECO:0000313" key="3">
    <source>
        <dbReference type="Proteomes" id="UP000305675"/>
    </source>
</evidence>
<proteinExistence type="predicted"/>
<feature type="domain" description="DUF6916" evidence="1">
    <location>
        <begin position="9"/>
        <end position="87"/>
    </location>
</feature>
<sequence>MSDNTNFNPDKLKPLIGETFTATDAEGGQVQVRLHEVEEDVIKGFDGESFIVDFQSEANAIALEGSYQVEHPEVGQIELLLSPSGETRCEAVVSRLKRNPENN</sequence>
<organism evidence="2 3">
    <name type="scientific">Ferrimonas aestuarii</name>
    <dbReference type="NCBI Taxonomy" id="2569539"/>
    <lineage>
        <taxon>Bacteria</taxon>
        <taxon>Pseudomonadati</taxon>
        <taxon>Pseudomonadota</taxon>
        <taxon>Gammaproteobacteria</taxon>
        <taxon>Alteromonadales</taxon>
        <taxon>Ferrimonadaceae</taxon>
        <taxon>Ferrimonas</taxon>
    </lineage>
</organism>
<evidence type="ECO:0000313" key="2">
    <source>
        <dbReference type="EMBL" id="TKB56625.1"/>
    </source>
</evidence>
<comment type="caution">
    <text evidence="2">The sequence shown here is derived from an EMBL/GenBank/DDBJ whole genome shotgun (WGS) entry which is preliminary data.</text>
</comment>
<dbReference type="InterPro" id="IPR054209">
    <property type="entry name" value="DUF6916"/>
</dbReference>
<evidence type="ECO:0000259" key="1">
    <source>
        <dbReference type="Pfam" id="PF21880"/>
    </source>
</evidence>
<dbReference type="Proteomes" id="UP000305675">
    <property type="component" value="Unassembled WGS sequence"/>
</dbReference>
<keyword evidence="3" id="KW-1185">Reference proteome</keyword>
<dbReference type="OrthoDB" id="6271069at2"/>
<dbReference type="RefSeq" id="WP_136862429.1">
    <property type="nucleotide sequence ID" value="NZ_SWCJ01000003.1"/>
</dbReference>
<dbReference type="Pfam" id="PF21880">
    <property type="entry name" value="DUF6916"/>
    <property type="match status" value="1"/>
</dbReference>
<protein>
    <recommendedName>
        <fullName evidence="1">DUF6916 domain-containing protein</fullName>
    </recommendedName>
</protein>
<dbReference type="EMBL" id="SWCJ01000003">
    <property type="protein sequence ID" value="TKB56625.1"/>
    <property type="molecule type" value="Genomic_DNA"/>
</dbReference>